<sequence length="403" mass="46250">MHDRLIQEGSHLKTIGQGDSHVGSTRCRLYVLISETYEKMYRYYRDIRWQAILDNIKIFVSVNDKSTDRLKGRNTNIRPVYIMMVLVLGIVLFMILTRSHLASSEISSMSTGTLGKLVKFPHCQFTAGAKRCIPDVIIIGAIKCGAQALLEFLDVHPQIAAVRLETHFFDKGFDKGYNWYLNLMPISSSKDKRTIEKTSTYYLSEENPIRIHASLSEHCKLIFVVCDPIQRALSHYAYMFNFYRKSGTLAKIIEDNRYDGILKTFGSTVLNLDQQSVNETRLIVKAGMYAPVLHKWLDQFDKKQILIVDGNTLASSPAKELQLVENFIALKPFFRDDNFQLNQANNLSCMVKPVEHCVTLPSIAPTDMHVPDVEYEVIQMLKSFYMPFNKELQEFCGRLFSWA</sequence>
<dbReference type="InterPro" id="IPR000863">
    <property type="entry name" value="Sulfotransferase_dom"/>
</dbReference>
<feature type="domain" description="Sulfotransferase" evidence="4">
    <location>
        <begin position="134"/>
        <end position="331"/>
    </location>
</feature>
<proteinExistence type="predicted"/>
<evidence type="ECO:0000313" key="5">
    <source>
        <dbReference type="Proteomes" id="UP000694865"/>
    </source>
</evidence>
<reference evidence="6" key="1">
    <citation type="submission" date="2025-08" db="UniProtKB">
        <authorList>
            <consortium name="RefSeq"/>
        </authorList>
    </citation>
    <scope>IDENTIFICATION</scope>
    <source>
        <tissue evidence="6">Testes</tissue>
    </source>
</reference>
<dbReference type="InterPro" id="IPR037359">
    <property type="entry name" value="NST/OST"/>
</dbReference>
<name>A0ABM0MYR5_SACKO</name>
<evidence type="ECO:0000256" key="3">
    <source>
        <dbReference type="SAM" id="Phobius"/>
    </source>
</evidence>
<dbReference type="GeneID" id="102806120"/>
<evidence type="ECO:0000313" key="6">
    <source>
        <dbReference type="RefSeq" id="XP_006825156.1"/>
    </source>
</evidence>
<evidence type="ECO:0000259" key="4">
    <source>
        <dbReference type="Pfam" id="PF00685"/>
    </source>
</evidence>
<keyword evidence="2" id="KW-0325">Glycoprotein</keyword>
<evidence type="ECO:0000256" key="2">
    <source>
        <dbReference type="ARBA" id="ARBA00023180"/>
    </source>
</evidence>
<evidence type="ECO:0000256" key="1">
    <source>
        <dbReference type="ARBA" id="ARBA00022679"/>
    </source>
</evidence>
<keyword evidence="1" id="KW-0808">Transferase</keyword>
<gene>
    <name evidence="6" type="primary">LOC102806120</name>
</gene>
<dbReference type="RefSeq" id="XP_006825156.1">
    <property type="nucleotide sequence ID" value="XM_006825093.1"/>
</dbReference>
<dbReference type="PANTHER" id="PTHR10605">
    <property type="entry name" value="HEPARAN SULFATE SULFOTRANSFERASE"/>
    <property type="match status" value="1"/>
</dbReference>
<keyword evidence="5" id="KW-1185">Reference proteome</keyword>
<feature type="transmembrane region" description="Helical" evidence="3">
    <location>
        <begin position="79"/>
        <end position="97"/>
    </location>
</feature>
<dbReference type="Proteomes" id="UP000694865">
    <property type="component" value="Unplaced"/>
</dbReference>
<dbReference type="PANTHER" id="PTHR10605:SF72">
    <property type="entry name" value="HEPARAN SULFATE 3-O SULFOTRANSFERASE-B, ISOFORM A"/>
    <property type="match status" value="1"/>
</dbReference>
<keyword evidence="3" id="KW-1133">Transmembrane helix</keyword>
<dbReference type="InterPro" id="IPR027417">
    <property type="entry name" value="P-loop_NTPase"/>
</dbReference>
<accession>A0ABM0MYR5</accession>
<dbReference type="Pfam" id="PF00685">
    <property type="entry name" value="Sulfotransfer_1"/>
    <property type="match status" value="1"/>
</dbReference>
<organism evidence="5 6">
    <name type="scientific">Saccoglossus kowalevskii</name>
    <name type="common">Acorn worm</name>
    <dbReference type="NCBI Taxonomy" id="10224"/>
    <lineage>
        <taxon>Eukaryota</taxon>
        <taxon>Metazoa</taxon>
        <taxon>Hemichordata</taxon>
        <taxon>Enteropneusta</taxon>
        <taxon>Harrimaniidae</taxon>
        <taxon>Saccoglossus</taxon>
    </lineage>
</organism>
<keyword evidence="3" id="KW-0812">Transmembrane</keyword>
<protein>
    <submittedName>
        <fullName evidence="6">Heparan sulfate glucosamine 3-O-sulfotransferase 3B1-like</fullName>
    </submittedName>
</protein>
<dbReference type="SUPFAM" id="SSF52540">
    <property type="entry name" value="P-loop containing nucleoside triphosphate hydrolases"/>
    <property type="match status" value="1"/>
</dbReference>
<dbReference type="Gene3D" id="3.40.50.300">
    <property type="entry name" value="P-loop containing nucleotide triphosphate hydrolases"/>
    <property type="match status" value="1"/>
</dbReference>
<keyword evidence="3" id="KW-0472">Membrane</keyword>